<keyword evidence="5" id="KW-0433">Leucine-rich repeat</keyword>
<evidence type="ECO:0000256" key="8">
    <source>
        <dbReference type="ARBA" id="ARBA00022741"/>
    </source>
</evidence>
<dbReference type="Pfam" id="PF00931">
    <property type="entry name" value="NB-ARC"/>
    <property type="match status" value="1"/>
</dbReference>
<evidence type="ECO:0000259" key="13">
    <source>
        <dbReference type="Pfam" id="PF23598"/>
    </source>
</evidence>
<dbReference type="Gene3D" id="3.80.10.10">
    <property type="entry name" value="Ribonuclease Inhibitor"/>
    <property type="match status" value="1"/>
</dbReference>
<evidence type="ECO:0000256" key="5">
    <source>
        <dbReference type="ARBA" id="ARBA00022614"/>
    </source>
</evidence>
<dbReference type="EMBL" id="WHWC01000012">
    <property type="protein sequence ID" value="KAG8372159.1"/>
    <property type="molecule type" value="Genomic_DNA"/>
</dbReference>
<dbReference type="AlphaFoldDB" id="A0AAV6WQ00"/>
<evidence type="ECO:0000256" key="10">
    <source>
        <dbReference type="ARBA" id="ARBA00022840"/>
    </source>
</evidence>
<dbReference type="GO" id="GO:0051607">
    <property type="term" value="P:defense response to virus"/>
    <property type="evidence" value="ECO:0007669"/>
    <property type="project" value="UniProtKB-ARBA"/>
</dbReference>
<keyword evidence="9" id="KW-0611">Plant defense</keyword>
<dbReference type="Gene3D" id="1.10.10.10">
    <property type="entry name" value="Winged helix-like DNA-binding domain superfamily/Winged helix DNA-binding domain"/>
    <property type="match status" value="1"/>
</dbReference>
<protein>
    <submittedName>
        <fullName evidence="14">Uncharacterized protein</fullName>
    </submittedName>
</protein>
<dbReference type="PANTHER" id="PTHR23155:SF1152">
    <property type="entry name" value="AAA+ ATPASE DOMAIN-CONTAINING PROTEIN"/>
    <property type="match status" value="1"/>
</dbReference>
<evidence type="ECO:0000259" key="12">
    <source>
        <dbReference type="Pfam" id="PF23559"/>
    </source>
</evidence>
<evidence type="ECO:0000256" key="7">
    <source>
        <dbReference type="ARBA" id="ARBA00022737"/>
    </source>
</evidence>
<dbReference type="FunFam" id="3.40.50.300:FF:001091">
    <property type="entry name" value="Probable disease resistance protein At1g61300"/>
    <property type="match status" value="1"/>
</dbReference>
<keyword evidence="10" id="KW-0067">ATP-binding</keyword>
<dbReference type="GO" id="GO:0005737">
    <property type="term" value="C:cytoplasm"/>
    <property type="evidence" value="ECO:0007669"/>
    <property type="project" value="UniProtKB-SubCell"/>
</dbReference>
<dbReference type="GO" id="GO:0009626">
    <property type="term" value="P:plant-type hypersensitive response"/>
    <property type="evidence" value="ECO:0007669"/>
    <property type="project" value="UniProtKB-KW"/>
</dbReference>
<keyword evidence="6" id="KW-0381">Hypersensitive response</keyword>
<keyword evidence="15" id="KW-1185">Reference proteome</keyword>
<dbReference type="InterPro" id="IPR042197">
    <property type="entry name" value="Apaf_helical"/>
</dbReference>
<dbReference type="InterPro" id="IPR044974">
    <property type="entry name" value="Disease_R_plants"/>
</dbReference>
<feature type="domain" description="Disease resistance R13L4/SHOC-2-like LRR" evidence="13">
    <location>
        <begin position="542"/>
        <end position="811"/>
    </location>
</feature>
<evidence type="ECO:0000256" key="9">
    <source>
        <dbReference type="ARBA" id="ARBA00022821"/>
    </source>
</evidence>
<dbReference type="Pfam" id="PF23559">
    <property type="entry name" value="WHD_DRP"/>
    <property type="match status" value="1"/>
</dbReference>
<dbReference type="SUPFAM" id="SSF52540">
    <property type="entry name" value="P-loop containing nucleoside triphosphate hydrolases"/>
    <property type="match status" value="1"/>
</dbReference>
<dbReference type="InterPro" id="IPR002182">
    <property type="entry name" value="NB-ARC"/>
</dbReference>
<evidence type="ECO:0000256" key="4">
    <source>
        <dbReference type="ARBA" id="ARBA00022490"/>
    </source>
</evidence>
<keyword evidence="8" id="KW-0547">Nucleotide-binding</keyword>
<dbReference type="GO" id="GO:0043531">
    <property type="term" value="F:ADP binding"/>
    <property type="evidence" value="ECO:0007669"/>
    <property type="project" value="InterPro"/>
</dbReference>
<dbReference type="InterPro" id="IPR058922">
    <property type="entry name" value="WHD_DRP"/>
</dbReference>
<dbReference type="GO" id="GO:0005524">
    <property type="term" value="F:ATP binding"/>
    <property type="evidence" value="ECO:0007669"/>
    <property type="project" value="UniProtKB-KW"/>
</dbReference>
<keyword evidence="4" id="KW-0963">Cytoplasm</keyword>
<evidence type="ECO:0000313" key="15">
    <source>
        <dbReference type="Proteomes" id="UP000826271"/>
    </source>
</evidence>
<dbReference type="InterPro" id="IPR032675">
    <property type="entry name" value="LRR_dom_sf"/>
</dbReference>
<keyword evidence="7" id="KW-0677">Repeat</keyword>
<evidence type="ECO:0000256" key="6">
    <source>
        <dbReference type="ARBA" id="ARBA00022667"/>
    </source>
</evidence>
<proteinExistence type="inferred from homology"/>
<dbReference type="PANTHER" id="PTHR23155">
    <property type="entry name" value="DISEASE RESISTANCE PROTEIN RP"/>
    <property type="match status" value="1"/>
</dbReference>
<name>A0AAV6WQ00_9LAMI</name>
<dbReference type="Gene3D" id="1.20.5.4130">
    <property type="match status" value="1"/>
</dbReference>
<gene>
    <name evidence="14" type="ORF">BUALT_Bualt12G0037500</name>
</gene>
<organism evidence="14 15">
    <name type="scientific">Buddleja alternifolia</name>
    <dbReference type="NCBI Taxonomy" id="168488"/>
    <lineage>
        <taxon>Eukaryota</taxon>
        <taxon>Viridiplantae</taxon>
        <taxon>Streptophyta</taxon>
        <taxon>Embryophyta</taxon>
        <taxon>Tracheophyta</taxon>
        <taxon>Spermatophyta</taxon>
        <taxon>Magnoliopsida</taxon>
        <taxon>eudicotyledons</taxon>
        <taxon>Gunneridae</taxon>
        <taxon>Pentapetalae</taxon>
        <taxon>asterids</taxon>
        <taxon>lamiids</taxon>
        <taxon>Lamiales</taxon>
        <taxon>Scrophulariaceae</taxon>
        <taxon>Buddlejeae</taxon>
        <taxon>Buddleja</taxon>
    </lineage>
</organism>
<evidence type="ECO:0000313" key="14">
    <source>
        <dbReference type="EMBL" id="KAG8372159.1"/>
    </source>
</evidence>
<dbReference type="InterPro" id="IPR027417">
    <property type="entry name" value="P-loop_NTPase"/>
</dbReference>
<evidence type="ECO:0000259" key="11">
    <source>
        <dbReference type="Pfam" id="PF00931"/>
    </source>
</evidence>
<feature type="domain" description="Disease resistance protein winged helix" evidence="12">
    <location>
        <begin position="403"/>
        <end position="476"/>
    </location>
</feature>
<evidence type="ECO:0000256" key="3">
    <source>
        <dbReference type="ARBA" id="ARBA00008894"/>
    </source>
</evidence>
<evidence type="ECO:0000256" key="2">
    <source>
        <dbReference type="ARBA" id="ARBA00004496"/>
    </source>
</evidence>
<comment type="subcellular location">
    <subcellularLocation>
        <location evidence="2">Cytoplasm</location>
    </subcellularLocation>
</comment>
<comment type="caution">
    <text evidence="14">The sequence shown here is derived from an EMBL/GenBank/DDBJ whole genome shotgun (WGS) entry which is preliminary data.</text>
</comment>
<feature type="domain" description="NB-ARC" evidence="11">
    <location>
        <begin position="148"/>
        <end position="320"/>
    </location>
</feature>
<dbReference type="Gene3D" id="1.10.8.430">
    <property type="entry name" value="Helical domain of apoptotic protease-activating factors"/>
    <property type="match status" value="1"/>
</dbReference>
<dbReference type="InterPro" id="IPR036388">
    <property type="entry name" value="WH-like_DNA-bd_sf"/>
</dbReference>
<evidence type="ECO:0000256" key="1">
    <source>
        <dbReference type="ARBA" id="ARBA00002074"/>
    </source>
</evidence>
<dbReference type="Proteomes" id="UP000826271">
    <property type="component" value="Unassembled WGS sequence"/>
</dbReference>
<reference evidence="14" key="1">
    <citation type="submission" date="2019-10" db="EMBL/GenBank/DDBJ databases">
        <authorList>
            <person name="Zhang R."/>
            <person name="Pan Y."/>
            <person name="Wang J."/>
            <person name="Ma R."/>
            <person name="Yu S."/>
        </authorList>
    </citation>
    <scope>NUCLEOTIDE SEQUENCE</scope>
    <source>
        <strain evidence="14">LA-IB0</strain>
        <tissue evidence="14">Leaf</tissue>
    </source>
</reference>
<sequence length="886" mass="101125">MAAYAALVSVMYTIDQIQLHPSPPISLDQKQVESLTENISFLQDFLEVFPHDLESRISHAAHAAEDLIESAIVDRIHGVSKSNSEGNDRDLFKDLEQVIKDMDIIKKEAMEIKLKKDDKLTRRYSMAQVGSSRLPSSARGNTTVGFDDCLTEIMDKLTGQQSKRLIIPIVGMGGIGKTTLARNVYVNPLIVEYFDICAWVTISQDYNVREILTEVLVSSSKHESRDNLNGKSEEELGENVYKCLCGRRYLIVMDDMWNSKAWDKLKVYLPNNNNGSRLLITTRLSKLAFHLMGSNGFEMKLLDEDKSWILFSQKVFGEEVCPPELEEIGKKIAKCCKGLPLSIAVIGGLLAKSERTRQYWEYIAKNLNPIVNLEDDACCLKILSMSYTDLPIHLKPCFLYMGVFPEDDEIRVSRLIKLWVAEGFLKPISGKSLEVVAGDYFNDLIDRNLILEHKWVRGYSGKTKFCKIHDLLRDLCLREARKENFFCVPTENSPDSLQCINTQRRIAVHPSTSNEEYSYQLLHGLQSSSIPRSVIWNLQGHLPSLNCRLLRVLEDHFDFMPIMGPFGKDEYFIKDILQLVNLRYLTLNVRSNLEFPSSMCLLWNLQTLILKGFDKLVIAPSEIWQMSQLRHLQVRKLCLPDPPSVEEDKPVVVLRNLQTLLGIKNFKCGEDVVNRIPNIKKLRVFYEGPDEGSGRESLINLGRLTKLESFFCTFNSTEMPFLQNITFPHSLRKLTLEETFLDWEEMSTTIGSLPLLQVLELGSNACKGHKWEPVEGQFCSLKFLQIYGCYDLAYWMADKSNFPRLYNLRHLEKVPSGIGDIPTLRSIELYCCTRSAVISVKKIADEQEEVGNVDLQVQVTDNEYKNAGGFLDRLASRNFRVKIVSD</sequence>
<accession>A0AAV6WQ00</accession>
<dbReference type="PRINTS" id="PR00364">
    <property type="entry name" value="DISEASERSIST"/>
</dbReference>
<dbReference type="Gene3D" id="3.40.50.300">
    <property type="entry name" value="P-loop containing nucleotide triphosphate hydrolases"/>
    <property type="match status" value="1"/>
</dbReference>
<dbReference type="FunFam" id="1.10.10.10:FF:000322">
    <property type="entry name" value="Probable disease resistance protein At1g63360"/>
    <property type="match status" value="1"/>
</dbReference>
<dbReference type="Pfam" id="PF23598">
    <property type="entry name" value="LRR_14"/>
    <property type="match status" value="1"/>
</dbReference>
<comment type="function">
    <text evidence="1">Confers resistance to late blight (Phytophthora infestans) races carrying the avirulence gene Avr1. Resistance proteins guard the plant against pathogens that contain an appropriate avirulence protein via an indirect interaction with this avirulence protein. That triggers a defense system including the hypersensitive response, which restricts the pathogen growth.</text>
</comment>
<dbReference type="SUPFAM" id="SSF52058">
    <property type="entry name" value="L domain-like"/>
    <property type="match status" value="1"/>
</dbReference>
<comment type="similarity">
    <text evidence="3">Belongs to the disease resistance NB-LRR family.</text>
</comment>
<dbReference type="InterPro" id="IPR055414">
    <property type="entry name" value="LRR_R13L4/SHOC2-like"/>
</dbReference>